<accession>A0A2M8PXF2</accession>
<organism evidence="4 5">
    <name type="scientific">Candidatus Thermofonsia Clade 1 bacterium</name>
    <dbReference type="NCBI Taxonomy" id="2364210"/>
    <lineage>
        <taxon>Bacteria</taxon>
        <taxon>Bacillati</taxon>
        <taxon>Chloroflexota</taxon>
        <taxon>Candidatus Thermofontia</taxon>
        <taxon>Candidatus Thermofonsia Clade 1</taxon>
    </lineage>
</organism>
<dbReference type="PANTHER" id="PTHR45266:SF3">
    <property type="entry name" value="OXALOACETATE DECARBOXYLASE ALPHA CHAIN"/>
    <property type="match status" value="1"/>
</dbReference>
<evidence type="ECO:0000313" key="5">
    <source>
        <dbReference type="Proteomes" id="UP000228947"/>
    </source>
</evidence>
<feature type="domain" description="Lipoyl-binding" evidence="2">
    <location>
        <begin position="91"/>
        <end position="164"/>
    </location>
</feature>
<dbReference type="EMBL" id="PGTM01000001">
    <property type="protein sequence ID" value="PJF37441.1"/>
    <property type="molecule type" value="Genomic_DNA"/>
</dbReference>
<evidence type="ECO:0000313" key="4">
    <source>
        <dbReference type="EMBL" id="PJF42228.1"/>
    </source>
</evidence>
<dbReference type="Pfam" id="PF00364">
    <property type="entry name" value="Biotin_lipoyl"/>
    <property type="match status" value="1"/>
</dbReference>
<dbReference type="AlphaFoldDB" id="A0A2M8PXF2"/>
<dbReference type="PANTHER" id="PTHR45266">
    <property type="entry name" value="OXALOACETATE DECARBOXYLASE ALPHA CHAIN"/>
    <property type="match status" value="1"/>
</dbReference>
<keyword evidence="1" id="KW-0092">Biotin</keyword>
<dbReference type="Proteomes" id="UP000229681">
    <property type="component" value="Unassembled WGS sequence"/>
</dbReference>
<accession>A0A2M8PIR5</accession>
<evidence type="ECO:0000313" key="3">
    <source>
        <dbReference type="EMBL" id="PJF37441.1"/>
    </source>
</evidence>
<gene>
    <name evidence="3" type="ORF">CUN49_00015</name>
    <name evidence="4" type="ORF">CUN50_04925</name>
</gene>
<evidence type="ECO:0000256" key="1">
    <source>
        <dbReference type="ARBA" id="ARBA00023267"/>
    </source>
</evidence>
<sequence>MKYLATVNGQKFEIELDKDGRLLINGQAREVDFRHISEALYSALINNKSVEALVERQEGRYQVLIEGDLYEVEVLDERQQRLMSASSGFSVAQGEITVRSPMPGLIVTVRVGEGDHVRKGQALVVLESMKMENEIKAPRDGKVERIHVEKGQAVEQNQALITLS</sequence>
<dbReference type="PROSITE" id="PS50968">
    <property type="entry name" value="BIOTINYL_LIPOYL"/>
    <property type="match status" value="1"/>
</dbReference>
<dbReference type="InterPro" id="IPR011053">
    <property type="entry name" value="Single_hybrid_motif"/>
</dbReference>
<dbReference type="Proteomes" id="UP000228947">
    <property type="component" value="Unassembled WGS sequence"/>
</dbReference>
<evidence type="ECO:0000259" key="2">
    <source>
        <dbReference type="PROSITE" id="PS50968"/>
    </source>
</evidence>
<comment type="caution">
    <text evidence="4">The sequence shown here is derived from an EMBL/GenBank/DDBJ whole genome shotgun (WGS) entry which is preliminary data.</text>
</comment>
<reference evidence="5 6" key="1">
    <citation type="submission" date="2017-11" db="EMBL/GenBank/DDBJ databases">
        <title>Evolution of Phototrophy in the Chloroflexi Phylum Driven by Horizontal Gene Transfer.</title>
        <authorList>
            <person name="Ward L.M."/>
            <person name="Hemp J."/>
            <person name="Shih P.M."/>
            <person name="Mcglynn S.E."/>
            <person name="Fischer W."/>
        </authorList>
    </citation>
    <scope>NUCLEOTIDE SEQUENCE [LARGE SCALE GENOMIC DNA]</scope>
    <source>
        <strain evidence="4">CP1_1M</strain>
        <strain evidence="3">JP3_13</strain>
    </source>
</reference>
<dbReference type="InterPro" id="IPR000089">
    <property type="entry name" value="Biotin_lipoyl"/>
</dbReference>
<proteinExistence type="predicted"/>
<dbReference type="FunFam" id="2.40.50.100:FF:000003">
    <property type="entry name" value="Acetyl-CoA carboxylase biotin carboxyl carrier protein"/>
    <property type="match status" value="1"/>
</dbReference>
<dbReference type="SUPFAM" id="SSF51230">
    <property type="entry name" value="Single hybrid motif"/>
    <property type="match status" value="1"/>
</dbReference>
<evidence type="ECO:0000313" key="6">
    <source>
        <dbReference type="Proteomes" id="UP000229681"/>
    </source>
</evidence>
<dbReference type="InterPro" id="IPR050709">
    <property type="entry name" value="Biotin_Carboxyl_Carrier/Decarb"/>
</dbReference>
<dbReference type="EMBL" id="PGTL01000026">
    <property type="protein sequence ID" value="PJF42228.1"/>
    <property type="molecule type" value="Genomic_DNA"/>
</dbReference>
<dbReference type="CDD" id="cd06850">
    <property type="entry name" value="biotinyl_domain"/>
    <property type="match status" value="1"/>
</dbReference>
<name>A0A2M8PXF2_9CHLR</name>
<protein>
    <submittedName>
        <fullName evidence="4">Acetyl-CoA carboxylase biotin carboxyl carrier protein subunit</fullName>
    </submittedName>
</protein>
<dbReference type="Gene3D" id="2.40.50.100">
    <property type="match status" value="1"/>
</dbReference>